<reference evidence="3" key="1">
    <citation type="submission" date="2020-03" db="EMBL/GenBank/DDBJ databases">
        <title>Hybrid Assembly of Korean Phytophthora infestans isolates.</title>
        <authorList>
            <person name="Prokchorchik M."/>
            <person name="Lee Y."/>
            <person name="Seo J."/>
            <person name="Cho J.-H."/>
            <person name="Park Y.-E."/>
            <person name="Jang D.-C."/>
            <person name="Im J.-S."/>
            <person name="Choi J.-G."/>
            <person name="Park H.-J."/>
            <person name="Lee G.-B."/>
            <person name="Lee Y.-G."/>
            <person name="Hong S.-Y."/>
            <person name="Cho K."/>
            <person name="Sohn K.H."/>
        </authorList>
    </citation>
    <scope>NUCLEOTIDE SEQUENCE</scope>
    <source>
        <strain evidence="3">KR_2_A2</strain>
    </source>
</reference>
<sequence length="345" mass="38214">MQGDKDVDASAADAIALRAVEGATQTATTNPSESNSRSESVVSALWTVVDPGKTTPPISDDYSLWAVEQLRKECTSRKLRLGRKTSVADRVKHLCEFDALHCSMISATLASADGVSVPSNNCTIRLLNVLFSDTFAPRFARIGDKPSRQQLDAGETHGTPHFGVMLRVDASVVVIHSATKAYDMWKDVNKRYLKAMANFTKPGGHEDDFFTYCEGALDTFYLRECLKHKRDLASFVDGGLFDKDQFDSLKRGRSDSSGKKPPQQVGTQKQRSEVAESVNALAAAIDAARPSTAERLMSLHKLIQQVEARMEKLQQTGKSDESLQRRLDLYRMKLSKLEEAFFDEV</sequence>
<keyword evidence="1" id="KW-0175">Coiled coil</keyword>
<name>A0A8S9U1U5_PHYIN</name>
<accession>A0A8S9U1U5</accession>
<proteinExistence type="predicted"/>
<comment type="caution">
    <text evidence="3">The sequence shown here is derived from an EMBL/GenBank/DDBJ whole genome shotgun (WGS) entry which is preliminary data.</text>
</comment>
<organism evidence="3 4">
    <name type="scientific">Phytophthora infestans</name>
    <name type="common">Potato late blight agent</name>
    <name type="synonym">Botrytis infestans</name>
    <dbReference type="NCBI Taxonomy" id="4787"/>
    <lineage>
        <taxon>Eukaryota</taxon>
        <taxon>Sar</taxon>
        <taxon>Stramenopiles</taxon>
        <taxon>Oomycota</taxon>
        <taxon>Peronosporomycetes</taxon>
        <taxon>Peronosporales</taxon>
        <taxon>Peronosporaceae</taxon>
        <taxon>Phytophthora</taxon>
    </lineage>
</organism>
<evidence type="ECO:0000256" key="2">
    <source>
        <dbReference type="SAM" id="MobiDB-lite"/>
    </source>
</evidence>
<gene>
    <name evidence="3" type="ORF">GN958_ATG15755</name>
</gene>
<dbReference type="AlphaFoldDB" id="A0A8S9U1U5"/>
<dbReference type="Proteomes" id="UP000704712">
    <property type="component" value="Unassembled WGS sequence"/>
</dbReference>
<feature type="coiled-coil region" evidence="1">
    <location>
        <begin position="296"/>
        <end position="340"/>
    </location>
</feature>
<feature type="region of interest" description="Disordered" evidence="2">
    <location>
        <begin position="247"/>
        <end position="273"/>
    </location>
</feature>
<protein>
    <submittedName>
        <fullName evidence="3">Uncharacterized protein</fullName>
    </submittedName>
</protein>
<evidence type="ECO:0000313" key="4">
    <source>
        <dbReference type="Proteomes" id="UP000704712"/>
    </source>
</evidence>
<evidence type="ECO:0000313" key="3">
    <source>
        <dbReference type="EMBL" id="KAF4135085.1"/>
    </source>
</evidence>
<evidence type="ECO:0000256" key="1">
    <source>
        <dbReference type="SAM" id="Coils"/>
    </source>
</evidence>
<feature type="compositionally biased region" description="Basic and acidic residues" evidence="2">
    <location>
        <begin position="247"/>
        <end position="258"/>
    </location>
</feature>
<dbReference type="EMBL" id="JAACNO010002206">
    <property type="protein sequence ID" value="KAF4135085.1"/>
    <property type="molecule type" value="Genomic_DNA"/>
</dbReference>